<feature type="transmembrane region" description="Helical" evidence="1">
    <location>
        <begin position="89"/>
        <end position="111"/>
    </location>
</feature>
<feature type="transmembrane region" description="Helical" evidence="1">
    <location>
        <begin position="38"/>
        <end position="55"/>
    </location>
</feature>
<keyword evidence="1" id="KW-0472">Membrane</keyword>
<evidence type="ECO:0000313" key="2">
    <source>
        <dbReference type="EMBL" id="CAG5135957.1"/>
    </source>
</evidence>
<dbReference type="AlphaFoldDB" id="A0A8S4A2H8"/>
<evidence type="ECO:0000313" key="3">
    <source>
        <dbReference type="Proteomes" id="UP000678393"/>
    </source>
</evidence>
<evidence type="ECO:0000256" key="1">
    <source>
        <dbReference type="SAM" id="Phobius"/>
    </source>
</evidence>
<gene>
    <name evidence="2" type="ORF">CUNI_LOCUS21515</name>
</gene>
<dbReference type="OrthoDB" id="6112247at2759"/>
<dbReference type="EMBL" id="CAJHNH020008476">
    <property type="protein sequence ID" value="CAG5135957.1"/>
    <property type="molecule type" value="Genomic_DNA"/>
</dbReference>
<keyword evidence="1" id="KW-1133">Transmembrane helix</keyword>
<reference evidence="2" key="1">
    <citation type="submission" date="2021-04" db="EMBL/GenBank/DDBJ databases">
        <authorList>
            <consortium name="Molecular Ecology Group"/>
        </authorList>
    </citation>
    <scope>NUCLEOTIDE SEQUENCE</scope>
</reference>
<accession>A0A8S4A2H8</accession>
<keyword evidence="3" id="KW-1185">Reference proteome</keyword>
<proteinExistence type="predicted"/>
<dbReference type="Proteomes" id="UP000678393">
    <property type="component" value="Unassembled WGS sequence"/>
</dbReference>
<comment type="caution">
    <text evidence="2">The sequence shown here is derived from an EMBL/GenBank/DDBJ whole genome shotgun (WGS) entry which is preliminary data.</text>
</comment>
<organism evidence="2 3">
    <name type="scientific">Candidula unifasciata</name>
    <dbReference type="NCBI Taxonomy" id="100452"/>
    <lineage>
        <taxon>Eukaryota</taxon>
        <taxon>Metazoa</taxon>
        <taxon>Spiralia</taxon>
        <taxon>Lophotrochozoa</taxon>
        <taxon>Mollusca</taxon>
        <taxon>Gastropoda</taxon>
        <taxon>Heterobranchia</taxon>
        <taxon>Euthyneura</taxon>
        <taxon>Panpulmonata</taxon>
        <taxon>Eupulmonata</taxon>
        <taxon>Stylommatophora</taxon>
        <taxon>Helicina</taxon>
        <taxon>Helicoidea</taxon>
        <taxon>Geomitridae</taxon>
        <taxon>Candidula</taxon>
    </lineage>
</organism>
<sequence>MSANNASNPANGPVVISPKPNPNIIDRARRFVTDTVNLILRFYFGILLLIYFWLVKIVTRALQPLEPILKQMYKVPAEDVSAEGIRNQLTRLLCTVLLLLAPLVNQIIVFVTRPLIWARNKIIEYVEEGEKDALRQTNPKDS</sequence>
<keyword evidence="1" id="KW-0812">Transmembrane</keyword>
<protein>
    <submittedName>
        <fullName evidence="2">Uncharacterized protein</fullName>
    </submittedName>
</protein>
<name>A0A8S4A2H8_9EUPU</name>